<dbReference type="GO" id="GO:0004715">
    <property type="term" value="F:non-membrane spanning protein tyrosine kinase activity"/>
    <property type="evidence" value="ECO:0007669"/>
    <property type="project" value="UniProtKB-EC"/>
</dbReference>
<dbReference type="SUPFAM" id="SSF48403">
    <property type="entry name" value="Ankyrin repeat"/>
    <property type="match status" value="1"/>
</dbReference>
<dbReference type="PROSITE" id="PS00109">
    <property type="entry name" value="PROTEIN_KINASE_TYR"/>
    <property type="match status" value="1"/>
</dbReference>
<feature type="domain" description="Protein kinase" evidence="13">
    <location>
        <begin position="453"/>
        <end position="717"/>
    </location>
</feature>
<dbReference type="Pfam" id="PF07714">
    <property type="entry name" value="PK_Tyr_Ser-Thr"/>
    <property type="match status" value="1"/>
</dbReference>
<dbReference type="InterPro" id="IPR017441">
    <property type="entry name" value="Protein_kinase_ATP_BS"/>
</dbReference>
<dbReference type="InterPro" id="IPR050198">
    <property type="entry name" value="Non-receptor_tyrosine_kinases"/>
</dbReference>
<dbReference type="PRINTS" id="PR00109">
    <property type="entry name" value="TYRKINASE"/>
</dbReference>
<reference evidence="14" key="1">
    <citation type="submission" date="2022-01" db="EMBL/GenBank/DDBJ databases">
        <authorList>
            <person name="King R."/>
        </authorList>
    </citation>
    <scope>NUCLEOTIDE SEQUENCE</scope>
</reference>
<keyword evidence="1" id="KW-0597">Phosphoprotein</keyword>
<dbReference type="Gene3D" id="3.30.200.20">
    <property type="entry name" value="Phosphorylase Kinase, domain 1"/>
    <property type="match status" value="1"/>
</dbReference>
<dbReference type="FunFam" id="1.10.510.10:FF:000027">
    <property type="entry name" value="Receptor protein-tyrosine kinase"/>
    <property type="match status" value="1"/>
</dbReference>
<dbReference type="SMART" id="SM00219">
    <property type="entry name" value="TyrKc"/>
    <property type="match status" value="1"/>
</dbReference>
<organism evidence="14 15">
    <name type="scientific">Ceutorhynchus assimilis</name>
    <name type="common">cabbage seed weevil</name>
    <dbReference type="NCBI Taxonomy" id="467358"/>
    <lineage>
        <taxon>Eukaryota</taxon>
        <taxon>Metazoa</taxon>
        <taxon>Ecdysozoa</taxon>
        <taxon>Arthropoda</taxon>
        <taxon>Hexapoda</taxon>
        <taxon>Insecta</taxon>
        <taxon>Pterygota</taxon>
        <taxon>Neoptera</taxon>
        <taxon>Endopterygota</taxon>
        <taxon>Coleoptera</taxon>
        <taxon>Polyphaga</taxon>
        <taxon>Cucujiformia</taxon>
        <taxon>Curculionidae</taxon>
        <taxon>Ceutorhynchinae</taxon>
        <taxon>Ceutorhynchus</taxon>
    </lineage>
</organism>
<evidence type="ECO:0000256" key="3">
    <source>
        <dbReference type="ARBA" id="ARBA00022741"/>
    </source>
</evidence>
<dbReference type="SMART" id="SM00248">
    <property type="entry name" value="ANK"/>
    <property type="match status" value="5"/>
</dbReference>
<keyword evidence="2 11" id="KW-0808">Transferase</keyword>
<dbReference type="SUPFAM" id="SSF55550">
    <property type="entry name" value="SH2 domain"/>
    <property type="match status" value="2"/>
</dbReference>
<proteinExistence type="inferred from homology"/>
<keyword evidence="9" id="KW-0727">SH2 domain</keyword>
<feature type="repeat" description="ANK" evidence="8">
    <location>
        <begin position="186"/>
        <end position="210"/>
    </location>
</feature>
<dbReference type="PROSITE" id="PS00107">
    <property type="entry name" value="PROTEIN_KINASE_ATP"/>
    <property type="match status" value="1"/>
</dbReference>
<dbReference type="OrthoDB" id="67310at2759"/>
<dbReference type="InterPro" id="IPR002110">
    <property type="entry name" value="Ankyrin_rpt"/>
</dbReference>
<evidence type="ECO:0000313" key="14">
    <source>
        <dbReference type="EMBL" id="CAG9759921.1"/>
    </source>
</evidence>
<gene>
    <name evidence="14" type="ORF">CEUTPL_LOCUS657</name>
</gene>
<dbReference type="EMBL" id="OU892277">
    <property type="protein sequence ID" value="CAG9759921.1"/>
    <property type="molecule type" value="Genomic_DNA"/>
</dbReference>
<dbReference type="InterPro" id="IPR011009">
    <property type="entry name" value="Kinase-like_dom_sf"/>
</dbReference>
<dbReference type="SMART" id="SM00252">
    <property type="entry name" value="SH2"/>
    <property type="match status" value="2"/>
</dbReference>
<dbReference type="InterPro" id="IPR000980">
    <property type="entry name" value="SH2"/>
</dbReference>
<dbReference type="GO" id="GO:0002009">
    <property type="term" value="P:morphogenesis of an epithelium"/>
    <property type="evidence" value="ECO:0007669"/>
    <property type="project" value="UniProtKB-ARBA"/>
</dbReference>
<dbReference type="InterPro" id="IPR036770">
    <property type="entry name" value="Ankyrin_rpt-contain_sf"/>
</dbReference>
<evidence type="ECO:0000256" key="9">
    <source>
        <dbReference type="PROSITE-ProRule" id="PRU00191"/>
    </source>
</evidence>
<dbReference type="AlphaFoldDB" id="A0A9N9MD76"/>
<evidence type="ECO:0000256" key="6">
    <source>
        <dbReference type="ARBA" id="ARBA00023137"/>
    </source>
</evidence>
<evidence type="ECO:0000256" key="8">
    <source>
        <dbReference type="PROSITE-ProRule" id="PRU00023"/>
    </source>
</evidence>
<dbReference type="Pfam" id="PF13637">
    <property type="entry name" value="Ank_4"/>
    <property type="match status" value="1"/>
</dbReference>
<feature type="domain" description="SH2" evidence="12">
    <location>
        <begin position="11"/>
        <end position="106"/>
    </location>
</feature>
<dbReference type="Pfam" id="PF00017">
    <property type="entry name" value="SH2"/>
    <property type="match status" value="2"/>
</dbReference>
<dbReference type="Proteomes" id="UP001152799">
    <property type="component" value="Chromosome 1"/>
</dbReference>
<dbReference type="PANTHER" id="PTHR24418">
    <property type="entry name" value="TYROSINE-PROTEIN KINASE"/>
    <property type="match status" value="1"/>
</dbReference>
<dbReference type="PRINTS" id="PR00401">
    <property type="entry name" value="SH2DOMAIN"/>
</dbReference>
<keyword evidence="15" id="KW-1185">Reference proteome</keyword>
<dbReference type="InterPro" id="IPR000719">
    <property type="entry name" value="Prot_kinase_dom"/>
</dbReference>
<comment type="catalytic activity">
    <reaction evidence="7 11">
        <text>L-tyrosyl-[protein] + ATP = O-phospho-L-tyrosyl-[protein] + ADP + H(+)</text>
        <dbReference type="Rhea" id="RHEA:10596"/>
        <dbReference type="Rhea" id="RHEA-COMP:10136"/>
        <dbReference type="Rhea" id="RHEA-COMP:20101"/>
        <dbReference type="ChEBI" id="CHEBI:15378"/>
        <dbReference type="ChEBI" id="CHEBI:30616"/>
        <dbReference type="ChEBI" id="CHEBI:46858"/>
        <dbReference type="ChEBI" id="CHEBI:61978"/>
        <dbReference type="ChEBI" id="CHEBI:456216"/>
        <dbReference type="EC" id="2.7.10.2"/>
    </reaction>
</comment>
<dbReference type="PROSITE" id="PS50001">
    <property type="entry name" value="SH2"/>
    <property type="match status" value="2"/>
</dbReference>
<keyword evidence="3 10" id="KW-0547">Nucleotide-binding</keyword>
<dbReference type="PROSITE" id="PS50088">
    <property type="entry name" value="ANK_REPEAT"/>
    <property type="match status" value="3"/>
</dbReference>
<feature type="repeat" description="ANK" evidence="8">
    <location>
        <begin position="221"/>
        <end position="253"/>
    </location>
</feature>
<evidence type="ECO:0000256" key="7">
    <source>
        <dbReference type="ARBA" id="ARBA00051245"/>
    </source>
</evidence>
<keyword evidence="6 11" id="KW-0829">Tyrosine-protein kinase</keyword>
<evidence type="ECO:0000259" key="13">
    <source>
        <dbReference type="PROSITE" id="PS50011"/>
    </source>
</evidence>
<comment type="similarity">
    <text evidence="11">Belongs to the protein kinase superfamily. Tyr protein kinase family.</text>
</comment>
<evidence type="ECO:0000256" key="2">
    <source>
        <dbReference type="ARBA" id="ARBA00022679"/>
    </source>
</evidence>
<dbReference type="InterPro" id="IPR001245">
    <property type="entry name" value="Ser-Thr/Tyr_kinase_cat_dom"/>
</dbReference>
<keyword evidence="4 11" id="KW-0418">Kinase</keyword>
<dbReference type="Gene3D" id="3.30.505.10">
    <property type="entry name" value="SH2 domain"/>
    <property type="match status" value="2"/>
</dbReference>
<dbReference type="PROSITE" id="PS50011">
    <property type="entry name" value="PROTEIN_KINASE_DOM"/>
    <property type="match status" value="1"/>
</dbReference>
<sequence>MNQSQGDEICWYHPNITREEGEKLLWEDPRKINGLFIVRDSVSSPSDYVLSVLFESQVNNYQIRRHQEDAFFSLNESVKFHGLENLIEYYKENPLSDDGLVLTEYIEGSLPPHETRRSGSTNLLHRATDVGNFTVVTALLQSGYPGYDAKNQDGKTAAHLAAINGENDILRELIHHQVNVNLRDATGVTPLHYACKYNKPDTVRLLITLGKANIQARNTDNNEVPLHVAASEGHLDVVKELLSLSAPLYPRTKKGLVPAQIARIKGHTECAEFLESYEVPTPKVTRNEFYHGTLDRQEAEEKIKQYNPISGVFLVRYSDRNGLDILTLYHEKIWRFLIKQQGDFLVIDDGPLLNSLEHLVEYYSTICDGLPTVLTFPIPPPPKPDAPPISTLKKQKTVKPKLRVPMPTETFRNDAPSSNISQNIAFKVDLNLVGLYDNNLESKEDNLIEPDRLKMGTLIGEGEFASVFEGALVDRNGEEVKVAIKTLRNEQLESSRENFRKEAKVMINLNHHCIVKLLGICIGPPLQMIQELVPLGSILQYIDMHPNEINPNFEFQIWAAQIACGMHYLEENRFVHRDLAARNILLSTKYQAKISDFGLSRALSTDKEYYSSLRGGRWPLKWYAPESCKVGHFDHKSDVWSFGITIWEMYSFGASPYGDMKGGEAIALIDKGERLSQPEACPDHIYKKMLQCWTLDSSERPTFKELAEFFKSDPEYINVKELIPEVNLG</sequence>
<dbReference type="SUPFAM" id="SSF56112">
    <property type="entry name" value="Protein kinase-like (PK-like)"/>
    <property type="match status" value="1"/>
</dbReference>
<dbReference type="Gene3D" id="1.25.40.20">
    <property type="entry name" value="Ankyrin repeat-containing domain"/>
    <property type="match status" value="1"/>
</dbReference>
<name>A0A9N9MD76_9CUCU</name>
<dbReference type="InterPro" id="IPR036860">
    <property type="entry name" value="SH2_dom_sf"/>
</dbReference>
<evidence type="ECO:0000256" key="5">
    <source>
        <dbReference type="ARBA" id="ARBA00022840"/>
    </source>
</evidence>
<dbReference type="PROSITE" id="PS50297">
    <property type="entry name" value="ANK_REP_REGION"/>
    <property type="match status" value="3"/>
</dbReference>
<dbReference type="GO" id="GO:0005524">
    <property type="term" value="F:ATP binding"/>
    <property type="evidence" value="ECO:0007669"/>
    <property type="project" value="UniProtKB-UniRule"/>
</dbReference>
<dbReference type="GO" id="GO:0071944">
    <property type="term" value="C:cell periphery"/>
    <property type="evidence" value="ECO:0007669"/>
    <property type="project" value="UniProtKB-ARBA"/>
</dbReference>
<evidence type="ECO:0000256" key="1">
    <source>
        <dbReference type="ARBA" id="ARBA00022553"/>
    </source>
</evidence>
<feature type="domain" description="SH2" evidence="12">
    <location>
        <begin position="289"/>
        <end position="378"/>
    </location>
</feature>
<dbReference type="Gene3D" id="1.10.510.10">
    <property type="entry name" value="Transferase(Phosphotransferase) domain 1"/>
    <property type="match status" value="1"/>
</dbReference>
<keyword evidence="5 10" id="KW-0067">ATP-binding</keyword>
<protein>
    <recommendedName>
        <fullName evidence="11">Tyrosine-protein kinase</fullName>
        <ecNumber evidence="11">2.7.10.2</ecNumber>
    </recommendedName>
</protein>
<dbReference type="GO" id="GO:0007165">
    <property type="term" value="P:signal transduction"/>
    <property type="evidence" value="ECO:0007669"/>
    <property type="project" value="UniProtKB-ARBA"/>
</dbReference>
<dbReference type="Pfam" id="PF12796">
    <property type="entry name" value="Ank_2"/>
    <property type="match status" value="1"/>
</dbReference>
<feature type="binding site" evidence="10">
    <location>
        <position position="485"/>
    </location>
    <ligand>
        <name>ATP</name>
        <dbReference type="ChEBI" id="CHEBI:30616"/>
    </ligand>
</feature>
<dbReference type="InterPro" id="IPR008266">
    <property type="entry name" value="Tyr_kinase_AS"/>
</dbReference>
<accession>A0A9N9MD76</accession>
<feature type="repeat" description="ANK" evidence="8">
    <location>
        <begin position="153"/>
        <end position="185"/>
    </location>
</feature>
<keyword evidence="8" id="KW-0040">ANK repeat</keyword>
<evidence type="ECO:0000256" key="4">
    <source>
        <dbReference type="ARBA" id="ARBA00022777"/>
    </source>
</evidence>
<dbReference type="EC" id="2.7.10.2" evidence="11"/>
<evidence type="ECO:0000256" key="11">
    <source>
        <dbReference type="RuleBase" id="RU362096"/>
    </source>
</evidence>
<dbReference type="InterPro" id="IPR020635">
    <property type="entry name" value="Tyr_kinase_cat_dom"/>
</dbReference>
<evidence type="ECO:0000313" key="15">
    <source>
        <dbReference type="Proteomes" id="UP001152799"/>
    </source>
</evidence>
<evidence type="ECO:0000256" key="10">
    <source>
        <dbReference type="PROSITE-ProRule" id="PRU10141"/>
    </source>
</evidence>
<evidence type="ECO:0000259" key="12">
    <source>
        <dbReference type="PROSITE" id="PS50001"/>
    </source>
</evidence>